<name>A0A1G7RBY5_9BURK</name>
<keyword evidence="6" id="KW-0813">Transport</keyword>
<keyword evidence="9 16" id="KW-0808">Transferase</keyword>
<dbReference type="NCBIfam" id="TIGR01003">
    <property type="entry name" value="PTS_HPr_family"/>
    <property type="match status" value="1"/>
</dbReference>
<dbReference type="CDD" id="cd00367">
    <property type="entry name" value="PTS-HPr_like"/>
    <property type="match status" value="1"/>
</dbReference>
<keyword evidence="12" id="KW-0418">Kinase</keyword>
<dbReference type="Pfam" id="PF00391">
    <property type="entry name" value="PEP-utilizers"/>
    <property type="match status" value="1"/>
</dbReference>
<dbReference type="PROSITE" id="PS00742">
    <property type="entry name" value="PEP_ENZYMES_2"/>
    <property type="match status" value="1"/>
</dbReference>
<dbReference type="GO" id="GO:0016301">
    <property type="term" value="F:kinase activity"/>
    <property type="evidence" value="ECO:0007669"/>
    <property type="project" value="UniProtKB-KW"/>
</dbReference>
<dbReference type="InterPro" id="IPR036637">
    <property type="entry name" value="Phosphohistidine_dom_sf"/>
</dbReference>
<dbReference type="Pfam" id="PF00381">
    <property type="entry name" value="PTS-HPr"/>
    <property type="match status" value="1"/>
</dbReference>
<dbReference type="InterPro" id="IPR008279">
    <property type="entry name" value="PEP-util_enz_mobile_dom"/>
</dbReference>
<dbReference type="PANTHER" id="PTHR46244:SF6">
    <property type="entry name" value="PHOSPHOENOLPYRUVATE-PROTEIN PHOSPHOTRANSFERASE"/>
    <property type="match status" value="1"/>
</dbReference>
<evidence type="ECO:0000256" key="3">
    <source>
        <dbReference type="ARBA" id="ARBA00004496"/>
    </source>
</evidence>
<evidence type="ECO:0000256" key="9">
    <source>
        <dbReference type="ARBA" id="ARBA00022679"/>
    </source>
</evidence>
<dbReference type="InterPro" id="IPR036618">
    <property type="entry name" value="PtsI_HPr-bd_sf"/>
</dbReference>
<dbReference type="GO" id="GO:0009401">
    <property type="term" value="P:phosphoenolpyruvate-dependent sugar phosphotransferase system"/>
    <property type="evidence" value="ECO:0007669"/>
    <property type="project" value="UniProtKB-KW"/>
</dbReference>
<protein>
    <recommendedName>
        <fullName evidence="5">phosphoenolpyruvate--protein phosphotransferase</fullName>
        <ecNumber evidence="5">2.7.3.9</ecNumber>
    </recommendedName>
</protein>
<organism evidence="16 17">
    <name type="scientific">Paraburkholderia phenazinium</name>
    <dbReference type="NCBI Taxonomy" id="60549"/>
    <lineage>
        <taxon>Bacteria</taxon>
        <taxon>Pseudomonadati</taxon>
        <taxon>Pseudomonadota</taxon>
        <taxon>Betaproteobacteria</taxon>
        <taxon>Burkholderiales</taxon>
        <taxon>Burkholderiaceae</taxon>
        <taxon>Paraburkholderia</taxon>
    </lineage>
</organism>
<evidence type="ECO:0000256" key="4">
    <source>
        <dbReference type="ARBA" id="ARBA00007837"/>
    </source>
</evidence>
<dbReference type="PANTHER" id="PTHR46244">
    <property type="entry name" value="PHOSPHOENOLPYRUVATE-PROTEIN PHOSPHOTRANSFERASE"/>
    <property type="match status" value="1"/>
</dbReference>
<dbReference type="InterPro" id="IPR000032">
    <property type="entry name" value="HPr-like"/>
</dbReference>
<dbReference type="Gene3D" id="1.10.274.10">
    <property type="entry name" value="PtsI, HPr-binding domain"/>
    <property type="match status" value="1"/>
</dbReference>
<dbReference type="FunFam" id="2.70.70.10:FF:000001">
    <property type="entry name" value="PTS system glucose-specific IIA component"/>
    <property type="match status" value="1"/>
</dbReference>
<dbReference type="GO" id="GO:0046872">
    <property type="term" value="F:metal ion binding"/>
    <property type="evidence" value="ECO:0007669"/>
    <property type="project" value="UniProtKB-KW"/>
</dbReference>
<dbReference type="SUPFAM" id="SSF51261">
    <property type="entry name" value="Duplicated hybrid motif"/>
    <property type="match status" value="1"/>
</dbReference>
<reference evidence="16 17" key="1">
    <citation type="submission" date="2016-10" db="EMBL/GenBank/DDBJ databases">
        <authorList>
            <person name="de Groot N.N."/>
        </authorList>
    </citation>
    <scope>NUCLEOTIDE SEQUENCE [LARGE SCALE GENOMIC DNA]</scope>
    <source>
        <strain evidence="16 17">LMG 2247</strain>
    </source>
</reference>
<evidence type="ECO:0000259" key="15">
    <source>
        <dbReference type="PROSITE" id="PS51350"/>
    </source>
</evidence>
<dbReference type="Gene3D" id="3.20.20.60">
    <property type="entry name" value="Phosphoenolpyruvate-binding domains"/>
    <property type="match status" value="1"/>
</dbReference>
<comment type="catalytic activity">
    <reaction evidence="1">
        <text>L-histidyl-[protein] + phosphoenolpyruvate = N(pros)-phospho-L-histidyl-[protein] + pyruvate</text>
        <dbReference type="Rhea" id="RHEA:23880"/>
        <dbReference type="Rhea" id="RHEA-COMP:9745"/>
        <dbReference type="Rhea" id="RHEA-COMP:9746"/>
        <dbReference type="ChEBI" id="CHEBI:15361"/>
        <dbReference type="ChEBI" id="CHEBI:29979"/>
        <dbReference type="ChEBI" id="CHEBI:58702"/>
        <dbReference type="ChEBI" id="CHEBI:64837"/>
        <dbReference type="EC" id="2.7.3.9"/>
    </reaction>
</comment>
<accession>A0A1G7RBY5</accession>
<dbReference type="NCBIfam" id="TIGR01417">
    <property type="entry name" value="PTS_I_fam"/>
    <property type="match status" value="1"/>
</dbReference>
<keyword evidence="16" id="KW-0670">Pyruvate</keyword>
<feature type="domain" description="PTS EIIA type-1" evidence="14">
    <location>
        <begin position="26"/>
        <end position="130"/>
    </location>
</feature>
<keyword evidence="10" id="KW-0598">Phosphotransferase system</keyword>
<gene>
    <name evidence="16" type="ORF">SAMN05216466_10245</name>
</gene>
<dbReference type="EC" id="2.7.3.9" evidence="5"/>
<evidence type="ECO:0000256" key="11">
    <source>
        <dbReference type="ARBA" id="ARBA00022723"/>
    </source>
</evidence>
<dbReference type="InterPro" id="IPR040442">
    <property type="entry name" value="Pyrv_kinase-like_dom_sf"/>
</dbReference>
<dbReference type="PROSITE" id="PS51350">
    <property type="entry name" value="PTS_HPR_DOM"/>
    <property type="match status" value="1"/>
</dbReference>
<evidence type="ECO:0000256" key="5">
    <source>
        <dbReference type="ARBA" id="ARBA00012232"/>
    </source>
</evidence>
<dbReference type="InterPro" id="IPR015813">
    <property type="entry name" value="Pyrv/PenolPyrv_kinase-like_dom"/>
</dbReference>
<evidence type="ECO:0000313" key="16">
    <source>
        <dbReference type="EMBL" id="SDG08155.1"/>
    </source>
</evidence>
<dbReference type="Gene3D" id="2.70.70.10">
    <property type="entry name" value="Glucose Permease (Domain IIA)"/>
    <property type="match status" value="1"/>
</dbReference>
<dbReference type="Gene3D" id="3.50.30.10">
    <property type="entry name" value="Phosphohistidine domain"/>
    <property type="match status" value="1"/>
</dbReference>
<evidence type="ECO:0000256" key="10">
    <source>
        <dbReference type="ARBA" id="ARBA00022683"/>
    </source>
</evidence>
<dbReference type="InterPro" id="IPR008731">
    <property type="entry name" value="PTS_EIN"/>
</dbReference>
<dbReference type="PRINTS" id="PR00107">
    <property type="entry name" value="PHOSPHOCPHPR"/>
</dbReference>
<evidence type="ECO:0000259" key="14">
    <source>
        <dbReference type="PROSITE" id="PS51093"/>
    </source>
</evidence>
<dbReference type="SUPFAM" id="SSF55594">
    <property type="entry name" value="HPr-like"/>
    <property type="match status" value="1"/>
</dbReference>
<dbReference type="AlphaFoldDB" id="A0A1G7RBY5"/>
<dbReference type="Proteomes" id="UP000199706">
    <property type="component" value="Unassembled WGS sequence"/>
</dbReference>
<dbReference type="Gene3D" id="3.30.1340.10">
    <property type="entry name" value="HPr-like"/>
    <property type="match status" value="1"/>
</dbReference>
<keyword evidence="8" id="KW-0762">Sugar transport</keyword>
<comment type="similarity">
    <text evidence="4">Belongs to the PEP-utilizing enzyme family.</text>
</comment>
<evidence type="ECO:0000313" key="17">
    <source>
        <dbReference type="Proteomes" id="UP000199706"/>
    </source>
</evidence>
<dbReference type="GO" id="GO:0008965">
    <property type="term" value="F:phosphoenolpyruvate-protein phosphotransferase activity"/>
    <property type="evidence" value="ECO:0007669"/>
    <property type="project" value="UniProtKB-EC"/>
</dbReference>
<dbReference type="OrthoDB" id="9765468at2"/>
<dbReference type="NCBIfam" id="TIGR00830">
    <property type="entry name" value="PTBA"/>
    <property type="match status" value="1"/>
</dbReference>
<dbReference type="PROSITE" id="PS00369">
    <property type="entry name" value="PTS_HPR_HIS"/>
    <property type="match status" value="1"/>
</dbReference>
<evidence type="ECO:0000256" key="2">
    <source>
        <dbReference type="ARBA" id="ARBA00001946"/>
    </source>
</evidence>
<dbReference type="PROSITE" id="PS00371">
    <property type="entry name" value="PTS_EIIA_TYPE_1_HIS"/>
    <property type="match status" value="1"/>
</dbReference>
<keyword evidence="11" id="KW-0479">Metal-binding</keyword>
<dbReference type="EMBL" id="FNCJ01000002">
    <property type="protein sequence ID" value="SDG08155.1"/>
    <property type="molecule type" value="Genomic_DNA"/>
</dbReference>
<dbReference type="Pfam" id="PF02896">
    <property type="entry name" value="PEP-utilizers_C"/>
    <property type="match status" value="1"/>
</dbReference>
<proteinExistence type="inferred from homology"/>
<dbReference type="Pfam" id="PF00358">
    <property type="entry name" value="PTS_EIIA_1"/>
    <property type="match status" value="1"/>
</dbReference>
<comment type="cofactor">
    <cofactor evidence="2">
        <name>Mg(2+)</name>
        <dbReference type="ChEBI" id="CHEBI:18420"/>
    </cofactor>
</comment>
<dbReference type="InterPro" id="IPR035895">
    <property type="entry name" value="HPr-like_sf"/>
</dbReference>
<sequence>MLAKLSQVNVLAPLSGTIVPIEEVPDPAFAQKMVGDGLSIDPLTDVVLAPIDGQVIDFQSSHHAIVIAGEAGVKIMVHVGLDTVLLEGKGFSALVSKGDMVRAGQPLLRFDRDYVARNAASVLTEIVVVNGEIVARIDKASGMAEAGRSVLLTLHLEVEASDGTPPEHDGEMLHSPVIELRNPAGLHARPAATLATEARKFSARVVLSCGELEADAKSAVEVMALATRLGDKVRLSGRGSDAAQALDRLAHLLRDGCGERIDDATRLAASRQAQDTCSAPVAQADTSNDRAFAGVAASPGLAVGHIVQWRDAELEFDETGSSFDEERARLHAALEIARNQIRSLAPHGAQGDAPEVQIMEAHLALLDDPLLVDPTEASLRTGVSAPGAWHAACQSVVRRLQQHASAQLRERATDVRDIGTRVLTLLTGGKRSTPVLGDRSIVLAHDLTPSDTVSLDRSKVVGICTVAGGPTSHVAILARSMGIPAICGMPAAALSLSDSTFAVLDGTAGVLQTDPDPTLLADVGRRQEAAAVQHRANQQAAHRIGSTRDGHRVEVVANVRDAAEAREAMASGGEGVGLLRSEFLFEDRTAPPDEDEQAAAYQAVAAELGTQRRLIVRTLDVGGDKPLRYLPLPKEDNPFLGLRGIRVSLAYPELFRSQLRAMLRAAPAGNLHIMFPMVSDLDEVLAAKCILREEQMKYPHPVKIGLMIEVPAAVAIVEALAQEVDFFSIGTNDLAQYTLAIDRGHAKLSSQVDTLHPAVLKMIDLTVKGAHANGKWVGVCGAMASDPVATAILVGLGIDELSVSVPAIPAIKAELSRLDFEACRTLAQRVLKLGSAAQVRAAIAG</sequence>
<dbReference type="SUPFAM" id="SSF47831">
    <property type="entry name" value="Enzyme I of the PEP:sugar phosphotransferase system HPr-binding (sub)domain"/>
    <property type="match status" value="1"/>
</dbReference>
<dbReference type="Pfam" id="PF05524">
    <property type="entry name" value="PEP-utilisers_N"/>
    <property type="match status" value="1"/>
</dbReference>
<evidence type="ECO:0000256" key="6">
    <source>
        <dbReference type="ARBA" id="ARBA00022448"/>
    </source>
</evidence>
<keyword evidence="7" id="KW-0963">Cytoplasm</keyword>
<evidence type="ECO:0000256" key="8">
    <source>
        <dbReference type="ARBA" id="ARBA00022597"/>
    </source>
</evidence>
<evidence type="ECO:0000256" key="12">
    <source>
        <dbReference type="ARBA" id="ARBA00022777"/>
    </source>
</evidence>
<dbReference type="InterPro" id="IPR001020">
    <property type="entry name" value="PTS_HPr_His_P_site"/>
</dbReference>
<keyword evidence="13" id="KW-0460">Magnesium</keyword>
<dbReference type="RefSeq" id="WP_090681984.1">
    <property type="nucleotide sequence ID" value="NZ_CADERL010000014.1"/>
</dbReference>
<dbReference type="SUPFAM" id="SSF51621">
    <property type="entry name" value="Phosphoenolpyruvate/pyruvate domain"/>
    <property type="match status" value="1"/>
</dbReference>
<comment type="subcellular location">
    <subcellularLocation>
        <location evidence="3">Cytoplasm</location>
    </subcellularLocation>
</comment>
<dbReference type="PRINTS" id="PR01736">
    <property type="entry name" value="PHPHTRNFRASE"/>
</dbReference>
<dbReference type="SUPFAM" id="SSF52009">
    <property type="entry name" value="Phosphohistidine domain"/>
    <property type="match status" value="1"/>
</dbReference>
<feature type="domain" description="HPr" evidence="15">
    <location>
        <begin position="173"/>
        <end position="260"/>
    </location>
</feature>
<dbReference type="InterPro" id="IPR011055">
    <property type="entry name" value="Dup_hybrid_motif"/>
</dbReference>
<dbReference type="InterPro" id="IPR006318">
    <property type="entry name" value="PTS_EI-like"/>
</dbReference>
<dbReference type="InterPro" id="IPR000121">
    <property type="entry name" value="PEP_util_C"/>
</dbReference>
<dbReference type="GO" id="GO:0005737">
    <property type="term" value="C:cytoplasm"/>
    <property type="evidence" value="ECO:0007669"/>
    <property type="project" value="UniProtKB-SubCell"/>
</dbReference>
<dbReference type="InterPro" id="IPR023151">
    <property type="entry name" value="PEP_util_CS"/>
</dbReference>
<evidence type="ECO:0000256" key="7">
    <source>
        <dbReference type="ARBA" id="ARBA00022490"/>
    </source>
</evidence>
<dbReference type="InterPro" id="IPR001127">
    <property type="entry name" value="PTS_EIIA_1_perm"/>
</dbReference>
<dbReference type="InterPro" id="IPR050499">
    <property type="entry name" value="PEP-utilizing_PTS_enzyme"/>
</dbReference>
<evidence type="ECO:0000256" key="1">
    <source>
        <dbReference type="ARBA" id="ARBA00000683"/>
    </source>
</evidence>
<dbReference type="PROSITE" id="PS51093">
    <property type="entry name" value="PTS_EIIA_TYPE_1"/>
    <property type="match status" value="1"/>
</dbReference>
<evidence type="ECO:0000256" key="13">
    <source>
        <dbReference type="ARBA" id="ARBA00022842"/>
    </source>
</evidence>